<organism evidence="5 6">
    <name type="scientific">Candidatus Zambryskibacteria bacterium RIFCSPHIGHO2_01_FULL_46_25</name>
    <dbReference type="NCBI Taxonomy" id="1802738"/>
    <lineage>
        <taxon>Bacteria</taxon>
        <taxon>Candidatus Zambryskiibacteriota</taxon>
    </lineage>
</organism>
<dbReference type="InterPro" id="IPR012340">
    <property type="entry name" value="NA-bd_OB-fold"/>
</dbReference>
<gene>
    <name evidence="5" type="ORF">A2838_03380</name>
</gene>
<evidence type="ECO:0000259" key="4">
    <source>
        <dbReference type="Pfam" id="PF11967"/>
    </source>
</evidence>
<evidence type="ECO:0000313" key="5">
    <source>
        <dbReference type="EMBL" id="OHA90815.1"/>
    </source>
</evidence>
<feature type="domain" description="DNA replication/recombination mediator RecO N-terminal" evidence="4">
    <location>
        <begin position="5"/>
        <end position="79"/>
    </location>
</feature>
<keyword evidence="3" id="KW-0234">DNA repair</keyword>
<proteinExistence type="predicted"/>
<dbReference type="SUPFAM" id="SSF50249">
    <property type="entry name" value="Nucleic acid-binding proteins"/>
    <property type="match status" value="1"/>
</dbReference>
<dbReference type="PANTHER" id="PTHR33991">
    <property type="entry name" value="DNA REPAIR PROTEIN RECO"/>
    <property type="match status" value="1"/>
</dbReference>
<dbReference type="GO" id="GO:0043590">
    <property type="term" value="C:bacterial nucleoid"/>
    <property type="evidence" value="ECO:0007669"/>
    <property type="project" value="TreeGrafter"/>
</dbReference>
<dbReference type="PANTHER" id="PTHR33991:SF1">
    <property type="entry name" value="DNA REPAIR PROTEIN RECO"/>
    <property type="match status" value="1"/>
</dbReference>
<dbReference type="EMBL" id="MHVH01000001">
    <property type="protein sequence ID" value="OHA90815.1"/>
    <property type="molecule type" value="Genomic_DNA"/>
</dbReference>
<evidence type="ECO:0000256" key="3">
    <source>
        <dbReference type="ARBA" id="ARBA00023204"/>
    </source>
</evidence>
<sequence length="161" mass="17695">MSYHIYTTKGIILSAQPVREADRVYNILTRDLGLVRASALGVRKAASKLRGNIEPVSLSSVSLVRGKDSWRLTSAELIKKIPAEEAIARPLALLEKLVQGEAIHPELFDVVEKSATLGVAEIDFVAQILYHLGYLKLDDLNLPKKSLVKAINEGLQNSHLT</sequence>
<accession>A0A1G2T0M2</accession>
<dbReference type="GO" id="GO:0006302">
    <property type="term" value="P:double-strand break repair"/>
    <property type="evidence" value="ECO:0007669"/>
    <property type="project" value="TreeGrafter"/>
</dbReference>
<dbReference type="Proteomes" id="UP000178107">
    <property type="component" value="Unassembled WGS sequence"/>
</dbReference>
<comment type="caution">
    <text evidence="5">The sequence shown here is derived from an EMBL/GenBank/DDBJ whole genome shotgun (WGS) entry which is preliminary data.</text>
</comment>
<reference evidence="5 6" key="1">
    <citation type="journal article" date="2016" name="Nat. Commun.">
        <title>Thousands of microbial genomes shed light on interconnected biogeochemical processes in an aquifer system.</title>
        <authorList>
            <person name="Anantharaman K."/>
            <person name="Brown C.T."/>
            <person name="Hug L.A."/>
            <person name="Sharon I."/>
            <person name="Castelle C.J."/>
            <person name="Probst A.J."/>
            <person name="Thomas B.C."/>
            <person name="Singh A."/>
            <person name="Wilkins M.J."/>
            <person name="Karaoz U."/>
            <person name="Brodie E.L."/>
            <person name="Williams K.H."/>
            <person name="Hubbard S.S."/>
            <person name="Banfield J.F."/>
        </authorList>
    </citation>
    <scope>NUCLEOTIDE SEQUENCE [LARGE SCALE GENOMIC DNA]</scope>
</reference>
<dbReference type="Pfam" id="PF11967">
    <property type="entry name" value="RecO_N"/>
    <property type="match status" value="1"/>
</dbReference>
<keyword evidence="2" id="KW-0233">DNA recombination</keyword>
<evidence type="ECO:0000256" key="2">
    <source>
        <dbReference type="ARBA" id="ARBA00023172"/>
    </source>
</evidence>
<protein>
    <recommendedName>
        <fullName evidence="4">DNA replication/recombination mediator RecO N-terminal domain-containing protein</fullName>
    </recommendedName>
</protein>
<name>A0A1G2T0M2_9BACT</name>
<dbReference type="AlphaFoldDB" id="A0A1G2T0M2"/>
<dbReference type="InterPro" id="IPR003717">
    <property type="entry name" value="RecO"/>
</dbReference>
<keyword evidence="1" id="KW-0227">DNA damage</keyword>
<evidence type="ECO:0000256" key="1">
    <source>
        <dbReference type="ARBA" id="ARBA00022763"/>
    </source>
</evidence>
<dbReference type="GO" id="GO:0006310">
    <property type="term" value="P:DNA recombination"/>
    <property type="evidence" value="ECO:0007669"/>
    <property type="project" value="UniProtKB-KW"/>
</dbReference>
<evidence type="ECO:0000313" key="6">
    <source>
        <dbReference type="Proteomes" id="UP000178107"/>
    </source>
</evidence>
<dbReference type="Gene3D" id="2.40.50.140">
    <property type="entry name" value="Nucleic acid-binding proteins"/>
    <property type="match status" value="1"/>
</dbReference>
<dbReference type="InterPro" id="IPR022572">
    <property type="entry name" value="DNA_rep/recomb_RecO_N"/>
</dbReference>